<organism evidence="1 2">
    <name type="scientific">Acetobacter musti</name>
    <dbReference type="NCBI Taxonomy" id="864732"/>
    <lineage>
        <taxon>Bacteria</taxon>
        <taxon>Pseudomonadati</taxon>
        <taxon>Pseudomonadota</taxon>
        <taxon>Alphaproteobacteria</taxon>
        <taxon>Acetobacterales</taxon>
        <taxon>Acetobacteraceae</taxon>
        <taxon>Acetobacter</taxon>
    </lineage>
</organism>
<gene>
    <name evidence="1" type="ORF">GOB93_11180</name>
</gene>
<protein>
    <recommendedName>
        <fullName evidence="3">ABC transporter permease</fullName>
    </recommendedName>
</protein>
<reference evidence="1 2" key="1">
    <citation type="journal article" date="2020" name="Int. J. Syst. Evol. Microbiol.">
        <title>Novel acetic acid bacteria from cider fermentations: Acetobacter conturbans sp. nov. and Acetobacter fallax sp. nov.</title>
        <authorList>
            <person name="Sombolestani A.S."/>
            <person name="Cleenwerck I."/>
            <person name="Cnockaert M."/>
            <person name="Borremans W."/>
            <person name="Wieme A.D."/>
            <person name="De Vuyst L."/>
            <person name="Vandamme P."/>
        </authorList>
    </citation>
    <scope>NUCLEOTIDE SEQUENCE [LARGE SCALE GENOMIC DNA]</scope>
    <source>
        <strain evidence="1 2">LMG 30640</strain>
    </source>
</reference>
<proteinExistence type="predicted"/>
<comment type="caution">
    <text evidence="1">The sequence shown here is derived from an EMBL/GenBank/DDBJ whole genome shotgun (WGS) entry which is preliminary data.</text>
</comment>
<evidence type="ECO:0000313" key="1">
    <source>
        <dbReference type="EMBL" id="NHN85201.1"/>
    </source>
</evidence>
<accession>A0ABX0JP20</accession>
<name>A0ABX0JP20_9PROT</name>
<evidence type="ECO:0008006" key="3">
    <source>
        <dbReference type="Google" id="ProtNLM"/>
    </source>
</evidence>
<dbReference type="Proteomes" id="UP000635278">
    <property type="component" value="Unassembled WGS sequence"/>
</dbReference>
<keyword evidence="2" id="KW-1185">Reference proteome</keyword>
<dbReference type="RefSeq" id="WP_173583581.1">
    <property type="nucleotide sequence ID" value="NZ_WOTB01000013.1"/>
</dbReference>
<dbReference type="EMBL" id="WOTB01000013">
    <property type="protein sequence ID" value="NHN85201.1"/>
    <property type="molecule type" value="Genomic_DNA"/>
</dbReference>
<sequence length="309" mass="32793">MFRYITLGSAVLAGLSGLYLYTEKHRTTVLDQQISGIVSETQHIRQQTAMLQTQWALLNQPDRLSHLVARFDPQIQPMAPKQFVRMADLGQHLPAPGSIHAPNPRETIRATLAAADVKEVPAAPASAGSERVTSGQMVAERSQPVVVARNDVEAPKPRVAEVRPAESRPAMVLASAQGTAASGQVRHELAKPVRHAPATDDLEVALGEKPATPERHAATRTLVADATPARHAVTVSDSDRPALHSGMTRVAAYQPRAATVRTASPVTVASWHPAAAAPRYVEARATYGGSLLGRSAIGGGLPPPMPVPN</sequence>
<evidence type="ECO:0000313" key="2">
    <source>
        <dbReference type="Proteomes" id="UP000635278"/>
    </source>
</evidence>